<evidence type="ECO:0000256" key="10">
    <source>
        <dbReference type="ARBA" id="ARBA00022763"/>
    </source>
</evidence>
<dbReference type="PROSITE" id="PS50173">
    <property type="entry name" value="UMUC"/>
    <property type="match status" value="1"/>
</dbReference>
<dbReference type="PANTHER" id="PTHR11076:SF33">
    <property type="entry name" value="DNA POLYMERASE KAPPA"/>
    <property type="match status" value="1"/>
</dbReference>
<dbReference type="GO" id="GO:0009432">
    <property type="term" value="P:SOS response"/>
    <property type="evidence" value="ECO:0007669"/>
    <property type="project" value="TreeGrafter"/>
</dbReference>
<dbReference type="InterPro" id="IPR043128">
    <property type="entry name" value="Rev_trsase/Diguanyl_cyclase"/>
</dbReference>
<organism evidence="18 19">
    <name type="scientific">Polystyrenella longa</name>
    <dbReference type="NCBI Taxonomy" id="2528007"/>
    <lineage>
        <taxon>Bacteria</taxon>
        <taxon>Pseudomonadati</taxon>
        <taxon>Planctomycetota</taxon>
        <taxon>Planctomycetia</taxon>
        <taxon>Planctomycetales</taxon>
        <taxon>Planctomycetaceae</taxon>
        <taxon>Polystyrenella</taxon>
    </lineage>
</organism>
<dbReference type="NCBIfam" id="NF002751">
    <property type="entry name" value="PRK02794.1"/>
    <property type="match status" value="1"/>
</dbReference>
<dbReference type="Gene3D" id="3.30.1490.100">
    <property type="entry name" value="DNA polymerase, Y-family, little finger domain"/>
    <property type="match status" value="1"/>
</dbReference>
<dbReference type="Pfam" id="PF00817">
    <property type="entry name" value="IMS"/>
    <property type="match status" value="1"/>
</dbReference>
<dbReference type="InterPro" id="IPR043502">
    <property type="entry name" value="DNA/RNA_pol_sf"/>
</dbReference>
<dbReference type="InterPro" id="IPR053848">
    <property type="entry name" value="IMS_HHH_1"/>
</dbReference>
<dbReference type="GO" id="GO:0000287">
    <property type="term" value="F:magnesium ion binding"/>
    <property type="evidence" value="ECO:0007669"/>
    <property type="project" value="UniProtKB-UniRule"/>
</dbReference>
<dbReference type="InterPro" id="IPR001126">
    <property type="entry name" value="UmuC"/>
</dbReference>
<dbReference type="GO" id="GO:0005829">
    <property type="term" value="C:cytosol"/>
    <property type="evidence" value="ECO:0007669"/>
    <property type="project" value="TreeGrafter"/>
</dbReference>
<dbReference type="CDD" id="cd03586">
    <property type="entry name" value="PolY_Pol_IV_kappa"/>
    <property type="match status" value="1"/>
</dbReference>
<feature type="active site" evidence="16">
    <location>
        <position position="102"/>
    </location>
</feature>
<evidence type="ECO:0000256" key="14">
    <source>
        <dbReference type="ARBA" id="ARBA00023204"/>
    </source>
</evidence>
<evidence type="ECO:0000313" key="18">
    <source>
        <dbReference type="EMBL" id="QDU82126.1"/>
    </source>
</evidence>
<evidence type="ECO:0000313" key="19">
    <source>
        <dbReference type="Proteomes" id="UP000317178"/>
    </source>
</evidence>
<dbReference type="EC" id="2.7.7.7" evidence="16"/>
<evidence type="ECO:0000256" key="16">
    <source>
        <dbReference type="HAMAP-Rule" id="MF_01113"/>
    </source>
</evidence>
<sequence>MILHIDMDAFYASVEERDQPELIGKPVIVGYSSEGRGVVCAANYEARTYGVHSAQPMVTARRLCPNGVYIRPRHQHYAEVSRQIRAIMESYTPLVEPLSLDEAFLDVTGSEQLFGSSIEIGHKIKQQIQDEVNLVASVGVAPNKYLAKIASDLNKPDGFCVVDPNRVQEFLDPLAVSRLWGVGKVSQKTFKQLGIKTIGELRQVPDSYLERKFGKFGTHLWRLAHGIDERKVQPDHQAKSISHETTFSNDVSDPKVLKMWLLEQTEQVARRMRRNQLFGKTVNLKIRFSDFQTFTRAQSLPHATQTTQEIWEIAAMLLEEKAPSRSLPVRLLGIGMSHLHGESQRQLSLFGEDDHQKLNRLDETTDAIRERFGTSAVQRALRLELPAKRTEDSGKKES</sequence>
<comment type="subcellular location">
    <subcellularLocation>
        <location evidence="1 16">Cytoplasm</location>
    </subcellularLocation>
</comment>
<comment type="similarity">
    <text evidence="2 16">Belongs to the DNA polymerase type-Y family.</text>
</comment>
<evidence type="ECO:0000256" key="7">
    <source>
        <dbReference type="ARBA" id="ARBA00022695"/>
    </source>
</evidence>
<evidence type="ECO:0000256" key="9">
    <source>
        <dbReference type="ARBA" id="ARBA00022723"/>
    </source>
</evidence>
<dbReference type="InterPro" id="IPR017961">
    <property type="entry name" value="DNA_pol_Y-fam_little_finger"/>
</dbReference>
<dbReference type="InterPro" id="IPR022880">
    <property type="entry name" value="DNApol_IV"/>
</dbReference>
<dbReference type="OrthoDB" id="9808813at2"/>
<evidence type="ECO:0000256" key="12">
    <source>
        <dbReference type="ARBA" id="ARBA00022932"/>
    </source>
</evidence>
<keyword evidence="8 16" id="KW-0235">DNA replication</keyword>
<dbReference type="SUPFAM" id="SSF100879">
    <property type="entry name" value="Lesion bypass DNA polymerase (Y-family), little finger domain"/>
    <property type="match status" value="1"/>
</dbReference>
<comment type="cofactor">
    <cofactor evidence="16">
        <name>Mg(2+)</name>
        <dbReference type="ChEBI" id="CHEBI:18420"/>
    </cofactor>
    <text evidence="16">Binds 2 magnesium ions per subunit.</text>
</comment>
<proteinExistence type="inferred from homology"/>
<dbReference type="PANTHER" id="PTHR11076">
    <property type="entry name" value="DNA REPAIR POLYMERASE UMUC / TRANSFERASE FAMILY MEMBER"/>
    <property type="match status" value="1"/>
</dbReference>
<dbReference type="NCBIfam" id="NF002882">
    <property type="entry name" value="PRK03348.1"/>
    <property type="match status" value="1"/>
</dbReference>
<dbReference type="NCBIfam" id="NF002677">
    <property type="entry name" value="PRK02406.1"/>
    <property type="match status" value="1"/>
</dbReference>
<name>A0A518CSD7_9PLAN</name>
<keyword evidence="12 16" id="KW-0239">DNA-directed DNA polymerase</keyword>
<dbReference type="GO" id="GO:0003684">
    <property type="term" value="F:damaged DNA binding"/>
    <property type="evidence" value="ECO:0007669"/>
    <property type="project" value="InterPro"/>
</dbReference>
<keyword evidence="14 16" id="KW-0234">DNA repair</keyword>
<dbReference type="Gene3D" id="3.30.70.270">
    <property type="match status" value="1"/>
</dbReference>
<dbReference type="Proteomes" id="UP000317178">
    <property type="component" value="Chromosome"/>
</dbReference>
<feature type="domain" description="UmuC" evidence="17">
    <location>
        <begin position="2"/>
        <end position="183"/>
    </location>
</feature>
<evidence type="ECO:0000256" key="6">
    <source>
        <dbReference type="ARBA" id="ARBA00022679"/>
    </source>
</evidence>
<dbReference type="SUPFAM" id="SSF56672">
    <property type="entry name" value="DNA/RNA polymerases"/>
    <property type="match status" value="1"/>
</dbReference>
<dbReference type="InterPro" id="IPR036775">
    <property type="entry name" value="DNA_pol_Y-fam_lit_finger_sf"/>
</dbReference>
<dbReference type="GO" id="GO:0006261">
    <property type="term" value="P:DNA-templated DNA replication"/>
    <property type="evidence" value="ECO:0007669"/>
    <property type="project" value="UniProtKB-UniRule"/>
</dbReference>
<keyword evidence="7 16" id="KW-0548">Nucleotidyltransferase</keyword>
<evidence type="ECO:0000256" key="5">
    <source>
        <dbReference type="ARBA" id="ARBA00022490"/>
    </source>
</evidence>
<reference evidence="18 19" key="1">
    <citation type="submission" date="2019-02" db="EMBL/GenBank/DDBJ databases">
        <title>Deep-cultivation of Planctomycetes and their phenomic and genomic characterization uncovers novel biology.</title>
        <authorList>
            <person name="Wiegand S."/>
            <person name="Jogler M."/>
            <person name="Boedeker C."/>
            <person name="Pinto D."/>
            <person name="Vollmers J."/>
            <person name="Rivas-Marin E."/>
            <person name="Kohn T."/>
            <person name="Peeters S.H."/>
            <person name="Heuer A."/>
            <person name="Rast P."/>
            <person name="Oberbeckmann S."/>
            <person name="Bunk B."/>
            <person name="Jeske O."/>
            <person name="Meyerdierks A."/>
            <person name="Storesund J.E."/>
            <person name="Kallscheuer N."/>
            <person name="Luecker S."/>
            <person name="Lage O.M."/>
            <person name="Pohl T."/>
            <person name="Merkel B.J."/>
            <person name="Hornburger P."/>
            <person name="Mueller R.-W."/>
            <person name="Bruemmer F."/>
            <person name="Labrenz M."/>
            <person name="Spormann A.M."/>
            <person name="Op den Camp H."/>
            <person name="Overmann J."/>
            <person name="Amann R."/>
            <person name="Jetten M.S.M."/>
            <person name="Mascher T."/>
            <person name="Medema M.H."/>
            <person name="Devos D.P."/>
            <person name="Kaster A.-K."/>
            <person name="Ovreas L."/>
            <person name="Rohde M."/>
            <person name="Galperin M.Y."/>
            <person name="Jogler C."/>
        </authorList>
    </citation>
    <scope>NUCLEOTIDE SEQUENCE [LARGE SCALE GENOMIC DNA]</scope>
    <source>
        <strain evidence="18 19">Pla110</strain>
    </source>
</reference>
<dbReference type="FunFam" id="3.40.1170.60:FF:000001">
    <property type="entry name" value="DNA polymerase IV"/>
    <property type="match status" value="1"/>
</dbReference>
<accession>A0A518CSD7</accession>
<comment type="function">
    <text evidence="16">Poorly processive, error-prone DNA polymerase involved in untargeted mutagenesis. Copies undamaged DNA at stalled replication forks, which arise in vivo from mismatched or misaligned primer ends. These misaligned primers can be extended by PolIV. Exhibits no 3'-5' exonuclease (proofreading) activity. May be involved in translesional synthesis, in conjunction with the beta clamp from PolIII.</text>
</comment>
<keyword evidence="13 16" id="KW-0238">DNA-binding</keyword>
<dbReference type="Gene3D" id="1.10.150.20">
    <property type="entry name" value="5' to 3' exonuclease, C-terminal subdomain"/>
    <property type="match status" value="1"/>
</dbReference>
<feature type="binding site" evidence="16">
    <location>
        <position position="101"/>
    </location>
    <ligand>
        <name>Mg(2+)</name>
        <dbReference type="ChEBI" id="CHEBI:18420"/>
    </ligand>
</feature>
<dbReference type="KEGG" id="plon:Pla110_38810"/>
<evidence type="ECO:0000256" key="1">
    <source>
        <dbReference type="ARBA" id="ARBA00004496"/>
    </source>
</evidence>
<dbReference type="Gene3D" id="3.40.1170.60">
    <property type="match status" value="1"/>
</dbReference>
<evidence type="ECO:0000259" key="17">
    <source>
        <dbReference type="PROSITE" id="PS50173"/>
    </source>
</evidence>
<dbReference type="Pfam" id="PF11799">
    <property type="entry name" value="IMS_C"/>
    <property type="match status" value="1"/>
</dbReference>
<evidence type="ECO:0000256" key="8">
    <source>
        <dbReference type="ARBA" id="ARBA00022705"/>
    </source>
</evidence>
<evidence type="ECO:0000256" key="15">
    <source>
        <dbReference type="ARBA" id="ARBA00049244"/>
    </source>
</evidence>
<dbReference type="GO" id="GO:0042276">
    <property type="term" value="P:error-prone translesion synthesis"/>
    <property type="evidence" value="ECO:0007669"/>
    <property type="project" value="TreeGrafter"/>
</dbReference>
<dbReference type="Pfam" id="PF21999">
    <property type="entry name" value="IMS_HHH_1"/>
    <property type="match status" value="1"/>
</dbReference>
<dbReference type="NCBIfam" id="NF003015">
    <property type="entry name" value="PRK03858.1"/>
    <property type="match status" value="1"/>
</dbReference>
<keyword evidence="11 16" id="KW-0460">Magnesium</keyword>
<protein>
    <recommendedName>
        <fullName evidence="16">DNA polymerase IV</fullName>
        <shortName evidence="16">Pol IV</shortName>
        <ecNumber evidence="16">2.7.7.7</ecNumber>
    </recommendedName>
</protein>
<comment type="catalytic activity">
    <reaction evidence="15 16">
        <text>DNA(n) + a 2'-deoxyribonucleoside 5'-triphosphate = DNA(n+1) + diphosphate</text>
        <dbReference type="Rhea" id="RHEA:22508"/>
        <dbReference type="Rhea" id="RHEA-COMP:17339"/>
        <dbReference type="Rhea" id="RHEA-COMP:17340"/>
        <dbReference type="ChEBI" id="CHEBI:33019"/>
        <dbReference type="ChEBI" id="CHEBI:61560"/>
        <dbReference type="ChEBI" id="CHEBI:173112"/>
        <dbReference type="EC" id="2.7.7.7"/>
    </reaction>
</comment>
<evidence type="ECO:0000256" key="4">
    <source>
        <dbReference type="ARBA" id="ARBA00022457"/>
    </source>
</evidence>
<gene>
    <name evidence="18" type="primary">dinB_1</name>
    <name evidence="16" type="synonym">dinB</name>
    <name evidence="18" type="ORF">Pla110_38810</name>
</gene>
<keyword evidence="9 16" id="KW-0479">Metal-binding</keyword>
<comment type="subunit">
    <text evidence="3 16">Monomer.</text>
</comment>
<dbReference type="RefSeq" id="WP_144998052.1">
    <property type="nucleotide sequence ID" value="NZ_CP036281.1"/>
</dbReference>
<dbReference type="EMBL" id="CP036281">
    <property type="protein sequence ID" value="QDU82126.1"/>
    <property type="molecule type" value="Genomic_DNA"/>
</dbReference>
<keyword evidence="4 16" id="KW-0515">Mutator protein</keyword>
<dbReference type="GO" id="GO:0006281">
    <property type="term" value="P:DNA repair"/>
    <property type="evidence" value="ECO:0007669"/>
    <property type="project" value="UniProtKB-UniRule"/>
</dbReference>
<evidence type="ECO:0000256" key="13">
    <source>
        <dbReference type="ARBA" id="ARBA00023125"/>
    </source>
</evidence>
<feature type="binding site" evidence="16">
    <location>
        <position position="6"/>
    </location>
    <ligand>
        <name>Mg(2+)</name>
        <dbReference type="ChEBI" id="CHEBI:18420"/>
    </ligand>
</feature>
<evidence type="ECO:0000256" key="2">
    <source>
        <dbReference type="ARBA" id="ARBA00010945"/>
    </source>
</evidence>
<dbReference type="HAMAP" id="MF_01113">
    <property type="entry name" value="DNApol_IV"/>
    <property type="match status" value="1"/>
</dbReference>
<keyword evidence="5 16" id="KW-0963">Cytoplasm</keyword>
<keyword evidence="19" id="KW-1185">Reference proteome</keyword>
<dbReference type="InterPro" id="IPR050116">
    <property type="entry name" value="DNA_polymerase-Y"/>
</dbReference>
<evidence type="ECO:0000256" key="11">
    <source>
        <dbReference type="ARBA" id="ARBA00022842"/>
    </source>
</evidence>
<keyword evidence="6 16" id="KW-0808">Transferase</keyword>
<evidence type="ECO:0000256" key="3">
    <source>
        <dbReference type="ARBA" id="ARBA00011245"/>
    </source>
</evidence>
<dbReference type="AlphaFoldDB" id="A0A518CSD7"/>
<keyword evidence="10 16" id="KW-0227">DNA damage</keyword>
<dbReference type="FunFam" id="3.30.1490.100:FF:000004">
    <property type="entry name" value="DNA polymerase IV"/>
    <property type="match status" value="1"/>
</dbReference>
<feature type="site" description="Substrate discrimination" evidence="16">
    <location>
        <position position="11"/>
    </location>
</feature>
<dbReference type="GO" id="GO:0003887">
    <property type="term" value="F:DNA-directed DNA polymerase activity"/>
    <property type="evidence" value="ECO:0007669"/>
    <property type="project" value="UniProtKB-UniRule"/>
</dbReference>